<organism evidence="14 15">
    <name type="scientific">Lentzea jiangxiensis</name>
    <dbReference type="NCBI Taxonomy" id="641025"/>
    <lineage>
        <taxon>Bacteria</taxon>
        <taxon>Bacillati</taxon>
        <taxon>Actinomycetota</taxon>
        <taxon>Actinomycetes</taxon>
        <taxon>Pseudonocardiales</taxon>
        <taxon>Pseudonocardiaceae</taxon>
        <taxon>Lentzea</taxon>
    </lineage>
</organism>
<evidence type="ECO:0000256" key="6">
    <source>
        <dbReference type="ARBA" id="ARBA00022723"/>
    </source>
</evidence>
<evidence type="ECO:0000256" key="1">
    <source>
        <dbReference type="ARBA" id="ARBA00001947"/>
    </source>
</evidence>
<evidence type="ECO:0000313" key="15">
    <source>
        <dbReference type="Proteomes" id="UP000199691"/>
    </source>
</evidence>
<dbReference type="CDD" id="cd07328">
    <property type="entry name" value="M48_Ste24p_like"/>
    <property type="match status" value="1"/>
</dbReference>
<evidence type="ECO:0000256" key="10">
    <source>
        <dbReference type="ARBA" id="ARBA00023049"/>
    </source>
</evidence>
<keyword evidence="15" id="KW-1185">Reference proteome</keyword>
<keyword evidence="9 12" id="KW-1133">Transmembrane helix</keyword>
<dbReference type="STRING" id="641025.SAMN05421507_104236"/>
<dbReference type="AlphaFoldDB" id="A0A1H0N3B6"/>
<dbReference type="PANTHER" id="PTHR43221">
    <property type="entry name" value="PROTEASE HTPX"/>
    <property type="match status" value="1"/>
</dbReference>
<keyword evidence="5 12" id="KW-0812">Transmembrane</keyword>
<accession>A0A1H0N3B6</accession>
<comment type="subcellular location">
    <subcellularLocation>
        <location evidence="2">Cell membrane</location>
        <topology evidence="2">Multi-pass membrane protein</topology>
    </subcellularLocation>
</comment>
<evidence type="ECO:0000256" key="11">
    <source>
        <dbReference type="ARBA" id="ARBA00023136"/>
    </source>
</evidence>
<comment type="cofactor">
    <cofactor evidence="1">
        <name>Zn(2+)</name>
        <dbReference type="ChEBI" id="CHEBI:29105"/>
    </cofactor>
</comment>
<evidence type="ECO:0000256" key="9">
    <source>
        <dbReference type="ARBA" id="ARBA00022989"/>
    </source>
</evidence>
<evidence type="ECO:0000256" key="2">
    <source>
        <dbReference type="ARBA" id="ARBA00004651"/>
    </source>
</evidence>
<dbReference type="GO" id="GO:0004222">
    <property type="term" value="F:metalloendopeptidase activity"/>
    <property type="evidence" value="ECO:0007669"/>
    <property type="project" value="InterPro"/>
</dbReference>
<dbReference type="Gene3D" id="3.30.2010.10">
    <property type="entry name" value="Metalloproteases ('zincins'), catalytic domain"/>
    <property type="match status" value="1"/>
</dbReference>
<evidence type="ECO:0000256" key="3">
    <source>
        <dbReference type="ARBA" id="ARBA00022475"/>
    </source>
</evidence>
<dbReference type="Proteomes" id="UP000199691">
    <property type="component" value="Unassembled WGS sequence"/>
</dbReference>
<proteinExistence type="predicted"/>
<keyword evidence="6" id="KW-0479">Metal-binding</keyword>
<keyword evidence="7" id="KW-0378">Hydrolase</keyword>
<evidence type="ECO:0000256" key="12">
    <source>
        <dbReference type="SAM" id="Phobius"/>
    </source>
</evidence>
<dbReference type="OrthoDB" id="155290at2"/>
<sequence length="473" mass="50918">MRAGLALALLAGFFVLAVTLFAGLGGLALTLFQREDVVGGLLLAGLAVVLGGPPLVAMAIAVWVSPRPTGVALTRAAHPELWHHVDELARIAGTRGPDDVRLVGHANASVWERDGTRYLELGLPFVAGMGIGELRSVLAHELGHYGGGHTKVSALTYRATLALRLTTERFDTFGVLYAWARLYALVAAGESRKHEQFADEVAVAAAGREAAARAMLRIGPVTEAWNDYLKWYVSLATHVGRTPPLLEGFRSYLGHPRRVHRLRELEPVLAEQEPTSVFDSHPPVRERVASMRSFRPSSGVVVDAVDERPAHALLHGTPPEEVADLAGVSGPPVTWEELPALAGPALLRWNADKLRHAGRVSRIGDTVADVLTALERGRLHDLTGRPVDGSLRQEQVHEAAARAVTELLGCMVADQLVTAGRATPELNWGGLFVLRMQDGAAIYPDDLVEPAVRDPGRVGEVRMRLRSLGVDGL</sequence>
<dbReference type="EMBL" id="FNIX01000004">
    <property type="protein sequence ID" value="SDO87178.1"/>
    <property type="molecule type" value="Genomic_DNA"/>
</dbReference>
<dbReference type="PANTHER" id="PTHR43221:SF1">
    <property type="entry name" value="PROTEASE HTPX"/>
    <property type="match status" value="1"/>
</dbReference>
<evidence type="ECO:0000256" key="7">
    <source>
        <dbReference type="ARBA" id="ARBA00022801"/>
    </source>
</evidence>
<dbReference type="RefSeq" id="WP_090097453.1">
    <property type="nucleotide sequence ID" value="NZ_FNIX01000004.1"/>
</dbReference>
<dbReference type="InterPro" id="IPR001915">
    <property type="entry name" value="Peptidase_M48"/>
</dbReference>
<evidence type="ECO:0000256" key="5">
    <source>
        <dbReference type="ARBA" id="ARBA00022692"/>
    </source>
</evidence>
<gene>
    <name evidence="14" type="ORF">SAMN05421507_104236</name>
</gene>
<name>A0A1H0N3B6_9PSEU</name>
<reference evidence="15" key="1">
    <citation type="submission" date="2016-10" db="EMBL/GenBank/DDBJ databases">
        <authorList>
            <person name="Varghese N."/>
            <person name="Submissions S."/>
        </authorList>
    </citation>
    <scope>NUCLEOTIDE SEQUENCE [LARGE SCALE GENOMIC DNA]</scope>
    <source>
        <strain evidence="15">CGMCC 4.6609</strain>
    </source>
</reference>
<keyword evidence="3" id="KW-1003">Cell membrane</keyword>
<dbReference type="GO" id="GO:0005886">
    <property type="term" value="C:plasma membrane"/>
    <property type="evidence" value="ECO:0007669"/>
    <property type="project" value="UniProtKB-SubCell"/>
</dbReference>
<dbReference type="InterPro" id="IPR050083">
    <property type="entry name" value="HtpX_protease"/>
</dbReference>
<dbReference type="GO" id="GO:0006508">
    <property type="term" value="P:proteolysis"/>
    <property type="evidence" value="ECO:0007669"/>
    <property type="project" value="UniProtKB-KW"/>
</dbReference>
<dbReference type="Pfam" id="PF01435">
    <property type="entry name" value="Peptidase_M48"/>
    <property type="match status" value="1"/>
</dbReference>
<evidence type="ECO:0000256" key="8">
    <source>
        <dbReference type="ARBA" id="ARBA00022833"/>
    </source>
</evidence>
<keyword evidence="11 12" id="KW-0472">Membrane</keyword>
<keyword evidence="10" id="KW-0482">Metalloprotease</keyword>
<keyword evidence="8" id="KW-0862">Zinc</keyword>
<feature type="domain" description="Peptidase M48" evidence="13">
    <location>
        <begin position="132"/>
        <end position="293"/>
    </location>
</feature>
<evidence type="ECO:0000313" key="14">
    <source>
        <dbReference type="EMBL" id="SDO87178.1"/>
    </source>
</evidence>
<feature type="transmembrane region" description="Helical" evidence="12">
    <location>
        <begin position="38"/>
        <end position="64"/>
    </location>
</feature>
<protein>
    <submittedName>
        <fullName evidence="14">Zn-dependent protease with chaperone function</fullName>
    </submittedName>
</protein>
<dbReference type="GO" id="GO:0046872">
    <property type="term" value="F:metal ion binding"/>
    <property type="evidence" value="ECO:0007669"/>
    <property type="project" value="UniProtKB-KW"/>
</dbReference>
<evidence type="ECO:0000256" key="4">
    <source>
        <dbReference type="ARBA" id="ARBA00022670"/>
    </source>
</evidence>
<evidence type="ECO:0000259" key="13">
    <source>
        <dbReference type="Pfam" id="PF01435"/>
    </source>
</evidence>
<keyword evidence="4 14" id="KW-0645">Protease</keyword>